<feature type="transmembrane region" description="Helical" evidence="2">
    <location>
        <begin position="36"/>
        <end position="56"/>
    </location>
</feature>
<name>A0A2S6IWG1_9ACTN</name>
<keyword evidence="2" id="KW-0812">Transmembrane</keyword>
<dbReference type="Proteomes" id="UP000239485">
    <property type="component" value="Unassembled WGS sequence"/>
</dbReference>
<dbReference type="Pfam" id="PF00892">
    <property type="entry name" value="EamA"/>
    <property type="match status" value="1"/>
</dbReference>
<feature type="transmembrane region" description="Helical" evidence="2">
    <location>
        <begin position="115"/>
        <end position="134"/>
    </location>
</feature>
<sequence>MTAVLLALVSSLAYGCADFAGGLAARRASLLRVGAVAGPASLAGVVVLLPVLGAGFDAATLAWGAASGVAAAATFVLLYRCLALGPMSVLSPLTAAVSAALPVAVGLFLGERLTALGVAGIVAALLAVVLVSAAPAEAPTRPSRAALGTGLAAGLAIAVQFVCLDSAPDDSGAAPLLVGRTVAALLLLTALLLAPRAARGARLAGGAAALAAFAGLLDALANAAFLVAARLGDLAVVAVVVALYPAATVLLARGVLGERLRGAQLAGLAVALAAVVLLALP</sequence>
<evidence type="ECO:0000313" key="4">
    <source>
        <dbReference type="EMBL" id="PPK98694.1"/>
    </source>
</evidence>
<organism evidence="4 5">
    <name type="scientific">Kineococcus xinjiangensis</name>
    <dbReference type="NCBI Taxonomy" id="512762"/>
    <lineage>
        <taxon>Bacteria</taxon>
        <taxon>Bacillati</taxon>
        <taxon>Actinomycetota</taxon>
        <taxon>Actinomycetes</taxon>
        <taxon>Kineosporiales</taxon>
        <taxon>Kineosporiaceae</taxon>
        <taxon>Kineococcus</taxon>
    </lineage>
</organism>
<protein>
    <submittedName>
        <fullName evidence="4">EamA-like transporter family protein</fullName>
    </submittedName>
</protein>
<dbReference type="SUPFAM" id="SSF103481">
    <property type="entry name" value="Multidrug resistance efflux transporter EmrE"/>
    <property type="match status" value="2"/>
</dbReference>
<reference evidence="4 5" key="1">
    <citation type="submission" date="2018-02" db="EMBL/GenBank/DDBJ databases">
        <title>Genomic Encyclopedia of Archaeal and Bacterial Type Strains, Phase II (KMG-II): from individual species to whole genera.</title>
        <authorList>
            <person name="Goeker M."/>
        </authorList>
    </citation>
    <scope>NUCLEOTIDE SEQUENCE [LARGE SCALE GENOMIC DNA]</scope>
    <source>
        <strain evidence="4 5">DSM 22857</strain>
    </source>
</reference>
<gene>
    <name evidence="4" type="ORF">CLV92_101394</name>
</gene>
<keyword evidence="2" id="KW-1133">Transmembrane helix</keyword>
<evidence type="ECO:0000259" key="3">
    <source>
        <dbReference type="Pfam" id="PF00892"/>
    </source>
</evidence>
<feature type="transmembrane region" description="Helical" evidence="2">
    <location>
        <begin position="173"/>
        <end position="194"/>
    </location>
</feature>
<feature type="domain" description="EamA" evidence="3">
    <location>
        <begin position="149"/>
        <end position="279"/>
    </location>
</feature>
<comment type="similarity">
    <text evidence="1">Belongs to the EamA transporter family.</text>
</comment>
<dbReference type="InterPro" id="IPR000620">
    <property type="entry name" value="EamA_dom"/>
</dbReference>
<dbReference type="EMBL" id="PTJD01000001">
    <property type="protein sequence ID" value="PPK98694.1"/>
    <property type="molecule type" value="Genomic_DNA"/>
</dbReference>
<evidence type="ECO:0000256" key="1">
    <source>
        <dbReference type="ARBA" id="ARBA00007362"/>
    </source>
</evidence>
<feature type="transmembrane region" description="Helical" evidence="2">
    <location>
        <begin position="146"/>
        <end position="167"/>
    </location>
</feature>
<accession>A0A2S6IWG1</accession>
<dbReference type="OrthoDB" id="68076at2"/>
<dbReference type="AlphaFoldDB" id="A0A2S6IWG1"/>
<keyword evidence="2" id="KW-0472">Membrane</keyword>
<feature type="transmembrane region" description="Helical" evidence="2">
    <location>
        <begin position="62"/>
        <end position="82"/>
    </location>
</feature>
<evidence type="ECO:0000313" key="5">
    <source>
        <dbReference type="Proteomes" id="UP000239485"/>
    </source>
</evidence>
<proteinExistence type="inferred from homology"/>
<feature type="transmembrane region" description="Helical" evidence="2">
    <location>
        <begin position="263"/>
        <end position="280"/>
    </location>
</feature>
<comment type="caution">
    <text evidence="4">The sequence shown here is derived from an EMBL/GenBank/DDBJ whole genome shotgun (WGS) entry which is preliminary data.</text>
</comment>
<feature type="transmembrane region" description="Helical" evidence="2">
    <location>
        <begin position="234"/>
        <end position="256"/>
    </location>
</feature>
<feature type="transmembrane region" description="Helical" evidence="2">
    <location>
        <begin position="89"/>
        <end position="109"/>
    </location>
</feature>
<feature type="transmembrane region" description="Helical" evidence="2">
    <location>
        <begin position="6"/>
        <end position="24"/>
    </location>
</feature>
<evidence type="ECO:0000256" key="2">
    <source>
        <dbReference type="SAM" id="Phobius"/>
    </source>
</evidence>
<dbReference type="Gene3D" id="1.10.3730.20">
    <property type="match status" value="1"/>
</dbReference>
<dbReference type="InterPro" id="IPR037185">
    <property type="entry name" value="EmrE-like"/>
</dbReference>
<dbReference type="GO" id="GO:0016020">
    <property type="term" value="C:membrane"/>
    <property type="evidence" value="ECO:0007669"/>
    <property type="project" value="InterPro"/>
</dbReference>
<keyword evidence="5" id="KW-1185">Reference proteome</keyword>
<feature type="transmembrane region" description="Helical" evidence="2">
    <location>
        <begin position="206"/>
        <end position="228"/>
    </location>
</feature>
<dbReference type="RefSeq" id="WP_104431061.1">
    <property type="nucleotide sequence ID" value="NZ_PTJD01000001.1"/>
</dbReference>